<dbReference type="GeneID" id="116941866"/>
<accession>A0AAJ7T1F2</accession>
<dbReference type="Pfam" id="PF23560">
    <property type="entry name" value="GBD_Hemicentin"/>
    <property type="match status" value="1"/>
</dbReference>
<evidence type="ECO:0000259" key="8">
    <source>
        <dbReference type="Pfam" id="PF23610"/>
    </source>
</evidence>
<keyword evidence="4" id="KW-0325">Glycoprotein</keyword>
<evidence type="ECO:0000259" key="10">
    <source>
        <dbReference type="Pfam" id="PF25107"/>
    </source>
</evidence>
<keyword evidence="11" id="KW-1185">Reference proteome</keyword>
<proteinExistence type="predicted"/>
<keyword evidence="5" id="KW-0472">Membrane</keyword>
<dbReference type="InterPro" id="IPR052577">
    <property type="entry name" value="VWA7"/>
</dbReference>
<evidence type="ECO:0000256" key="2">
    <source>
        <dbReference type="ARBA" id="ARBA00022525"/>
    </source>
</evidence>
<evidence type="ECO:0000256" key="6">
    <source>
        <dbReference type="SAM" id="SignalP"/>
    </source>
</evidence>
<dbReference type="InterPro" id="IPR056861">
    <property type="entry name" value="HMCN1-like_VWA"/>
</dbReference>
<dbReference type="PANTHER" id="PTHR14905:SF7">
    <property type="entry name" value="VON WILLEBRAND FACTOR A DOMAIN-CONTAINING PROTEIN 7"/>
    <property type="match status" value="1"/>
</dbReference>
<dbReference type="GO" id="GO:0005576">
    <property type="term" value="C:extracellular region"/>
    <property type="evidence" value="ECO:0007669"/>
    <property type="project" value="UniProtKB-SubCell"/>
</dbReference>
<dbReference type="Gene3D" id="3.40.50.410">
    <property type="entry name" value="von Willebrand factor, type A domain"/>
    <property type="match status" value="1"/>
</dbReference>
<dbReference type="Proteomes" id="UP001318040">
    <property type="component" value="Chromosome 1"/>
</dbReference>
<feature type="chain" id="PRO_5042506890" evidence="6">
    <location>
        <begin position="23"/>
        <end position="946"/>
    </location>
</feature>
<evidence type="ECO:0000259" key="7">
    <source>
        <dbReference type="Pfam" id="PF23560"/>
    </source>
</evidence>
<dbReference type="PANTHER" id="PTHR14905">
    <property type="entry name" value="NG37"/>
    <property type="match status" value="1"/>
</dbReference>
<keyword evidence="5" id="KW-1133">Transmembrane helix</keyword>
<dbReference type="InterPro" id="IPR056862">
    <property type="entry name" value="VWA7_N"/>
</dbReference>
<feature type="domain" description="Hemicentin/VWA7 galactose-binding" evidence="7">
    <location>
        <begin position="502"/>
        <end position="604"/>
    </location>
</feature>
<sequence length="946" mass="103785">MRAKGVVGLLLALSLLAGRANGFFPKKWLASFASIFAKERTISHVQMTTTAIEVVVEEMAKAKESITGYKVNYKGTPSYNLAKDVILTSNANTDSEKNTKNDPRYHFDAEKFVGALEIMIKNRNRLIALLRKNEITTADYITARQLTGTILHTLQDFYSHSNWIEMGNTKPKDNIFSNDFSEKEVAGPDVRTCTNCGTNCVNNIRPEINSKSLLTSGYYSSQKIGTITVPKPKGKWKCSHGGLLDFTRLTEAKGGINKDGSLKLFSPHYYLHQTAVDVATKATIKFFRDLRSEVDNDLAFGRYLGFEQTTSIGFVIDTTGSMGPFISNVRTEVLRIIDERAQNGELPAMFMLVPFNDPGYGPVLVSKNVTEFRKWISALFPYDGGDEPEMFFSGLMLCLNAIEPHSEIFIFTDASAKDAYLVPQAVAIGVRKKCKVNVVHVRWPRYMRSLDNQGNFQRTRTLTYPEYDEIAFSTGGLMLNPTSTEFQELMVVIGDLTKTQQVNLLNVRHVDTTTSKVLTFPVDNSVSDIVIFYTGTVSASPIITISDPSGTMNSAVAGNTTLLSTQVSGSTFIIRLKEPKICGVWKIQITSPGTSSLRIIGQSSLNFIYKFGVEDDVGPHPGIRVITNKPSTGVPLLVEVTITGEDTSSAVAETLALLAPDGRPLQIILLNDTSAGDYIGRIDSLPVDEFSVYVSGKDSRNDTFGRVFPTVSQVTTITLEIVSPTPYPKIAIDIPTYLNVSVTNSGDADTFTATVSVGPGFIVSILPSYRFNINRNSSVILTLKLETNSTVEIGTIGAFLLVVHGANSTSNFIDFQAQLLKYDDDSFPTCEIMAQRKCPKMLEVTKCKTSTWNATIQFNDTGSGIKIIDPPGDMSNITVGKTLTKSYSGDCCNTVFSVNVTDMAENLRVCSYDMKASAGITMFHIGIWQIVIFTFGLALSGITNVM</sequence>
<organism evidence="11 12">
    <name type="scientific">Petromyzon marinus</name>
    <name type="common">Sea lamprey</name>
    <dbReference type="NCBI Taxonomy" id="7757"/>
    <lineage>
        <taxon>Eukaryota</taxon>
        <taxon>Metazoa</taxon>
        <taxon>Chordata</taxon>
        <taxon>Craniata</taxon>
        <taxon>Vertebrata</taxon>
        <taxon>Cyclostomata</taxon>
        <taxon>Hyperoartia</taxon>
        <taxon>Petromyzontiformes</taxon>
        <taxon>Petromyzontidae</taxon>
        <taxon>Petromyzon</taxon>
    </lineage>
</organism>
<gene>
    <name evidence="12" type="primary">LOC116941866</name>
</gene>
<feature type="domain" description="Hemicentin-1-like von Willebrand factor A" evidence="9">
    <location>
        <begin position="312"/>
        <end position="480"/>
    </location>
</feature>
<evidence type="ECO:0000256" key="3">
    <source>
        <dbReference type="ARBA" id="ARBA00022729"/>
    </source>
</evidence>
<name>A0AAJ7T1F2_PETMA</name>
<dbReference type="Pfam" id="PF23610">
    <property type="entry name" value="VWA7_4"/>
    <property type="match status" value="1"/>
</dbReference>
<dbReference type="SUPFAM" id="SSF53300">
    <property type="entry name" value="vWA-like"/>
    <property type="match status" value="1"/>
</dbReference>
<dbReference type="InterPro" id="IPR057613">
    <property type="entry name" value="VWA7_4"/>
</dbReference>
<protein>
    <submittedName>
        <fullName evidence="12">von Willebrand factor A domain-containing protein 7-like</fullName>
    </submittedName>
</protein>
<comment type="subcellular location">
    <subcellularLocation>
        <location evidence="1">Secreted</location>
    </subcellularLocation>
</comment>
<dbReference type="RefSeq" id="XP_032809099.1">
    <property type="nucleotide sequence ID" value="XM_032953208.1"/>
</dbReference>
<feature type="domain" description="VWA7 N-terminal" evidence="10">
    <location>
        <begin position="78"/>
        <end position="297"/>
    </location>
</feature>
<evidence type="ECO:0000313" key="11">
    <source>
        <dbReference type="Proteomes" id="UP001318040"/>
    </source>
</evidence>
<evidence type="ECO:0000256" key="4">
    <source>
        <dbReference type="ARBA" id="ARBA00023180"/>
    </source>
</evidence>
<feature type="transmembrane region" description="Helical" evidence="5">
    <location>
        <begin position="922"/>
        <end position="942"/>
    </location>
</feature>
<dbReference type="AlphaFoldDB" id="A0AAJ7T1F2"/>
<feature type="domain" description="VWA7 beta-sandwich" evidence="8">
    <location>
        <begin position="607"/>
        <end position="708"/>
    </location>
</feature>
<keyword evidence="3 6" id="KW-0732">Signal</keyword>
<dbReference type="Pfam" id="PF25107">
    <property type="entry name" value="VWA7_N"/>
    <property type="match status" value="1"/>
</dbReference>
<evidence type="ECO:0000259" key="9">
    <source>
        <dbReference type="Pfam" id="PF25106"/>
    </source>
</evidence>
<keyword evidence="5" id="KW-0812">Transmembrane</keyword>
<reference evidence="12" key="1">
    <citation type="submission" date="2025-08" db="UniProtKB">
        <authorList>
            <consortium name="RefSeq"/>
        </authorList>
    </citation>
    <scope>IDENTIFICATION</scope>
    <source>
        <tissue evidence="12">Sperm</tissue>
    </source>
</reference>
<evidence type="ECO:0000256" key="5">
    <source>
        <dbReference type="SAM" id="Phobius"/>
    </source>
</evidence>
<feature type="signal peptide" evidence="6">
    <location>
        <begin position="1"/>
        <end position="22"/>
    </location>
</feature>
<dbReference type="Pfam" id="PF25106">
    <property type="entry name" value="VWA_4"/>
    <property type="match status" value="1"/>
</dbReference>
<dbReference type="InterPro" id="IPR036465">
    <property type="entry name" value="vWFA_dom_sf"/>
</dbReference>
<dbReference type="InterPro" id="IPR056475">
    <property type="entry name" value="GBD_Hemicentin/VWA7"/>
</dbReference>
<evidence type="ECO:0000313" key="12">
    <source>
        <dbReference type="RefSeq" id="XP_032809099.1"/>
    </source>
</evidence>
<evidence type="ECO:0000256" key="1">
    <source>
        <dbReference type="ARBA" id="ARBA00004613"/>
    </source>
</evidence>
<keyword evidence="2" id="KW-0964">Secreted</keyword>
<dbReference type="KEGG" id="pmrn:116941866"/>